<name>A0A6P2H0G3_9BURK</name>
<dbReference type="EMBL" id="CABVQD010000001">
    <property type="protein sequence ID" value="VWB09670.1"/>
    <property type="molecule type" value="Genomic_DNA"/>
</dbReference>
<keyword evidence="2" id="KW-1185">Reference proteome</keyword>
<organism evidence="1 2">
    <name type="scientific">Burkholderia paludis</name>
    <dbReference type="NCBI Taxonomy" id="1506587"/>
    <lineage>
        <taxon>Bacteria</taxon>
        <taxon>Pseudomonadati</taxon>
        <taxon>Pseudomonadota</taxon>
        <taxon>Betaproteobacteria</taxon>
        <taxon>Burkholderiales</taxon>
        <taxon>Burkholderiaceae</taxon>
        <taxon>Burkholderia</taxon>
        <taxon>Burkholderia cepacia complex</taxon>
    </lineage>
</organism>
<sequence length="52" mass="5511">MWGARVVEQPDGSVIARSTFTAKNGFGAELKFEVACQVNGTGLVRGAVREAE</sequence>
<dbReference type="Proteomes" id="UP000494330">
    <property type="component" value="Unassembled WGS sequence"/>
</dbReference>
<evidence type="ECO:0000313" key="2">
    <source>
        <dbReference type="Proteomes" id="UP000494330"/>
    </source>
</evidence>
<reference evidence="1 2" key="1">
    <citation type="submission" date="2019-09" db="EMBL/GenBank/DDBJ databases">
        <authorList>
            <person name="Depoorter E."/>
        </authorList>
    </citation>
    <scope>NUCLEOTIDE SEQUENCE [LARGE SCALE GENOMIC DNA]</scope>
    <source>
        <strain evidence="1">LMG 30113</strain>
    </source>
</reference>
<gene>
    <name evidence="1" type="ORF">BPA30113_00149</name>
</gene>
<evidence type="ECO:0000313" key="1">
    <source>
        <dbReference type="EMBL" id="VWB09670.1"/>
    </source>
</evidence>
<proteinExistence type="predicted"/>
<accession>A0A6P2H0G3</accession>
<dbReference type="AlphaFoldDB" id="A0A6P2H0G3"/>
<protein>
    <submittedName>
        <fullName evidence="1">Uncharacterized protein</fullName>
    </submittedName>
</protein>